<sequence length="128" mass="13719">MDLAALKYAKTHEWVAIEGDVATVGITDFAVQLLSDLVYIDLPKPGKALKVGESCGEVESVKAVSDVYAPLAGVVTETNPNLGDNTEPLSSDPFGNGWLIKMKVSDLSGLDQLLDRASYEKHCESEAH</sequence>
<proteinExistence type="inferred from homology"/>
<evidence type="ECO:0000259" key="5">
    <source>
        <dbReference type="PROSITE" id="PS50968"/>
    </source>
</evidence>
<comment type="subunit">
    <text evidence="3">The glycine cleavage system is composed of four proteins: P, T, L and H.</text>
</comment>
<dbReference type="RefSeq" id="WP_068852414.1">
    <property type="nucleotide sequence ID" value="NZ_LYDR01000154.1"/>
</dbReference>
<dbReference type="SUPFAM" id="SSF51230">
    <property type="entry name" value="Single hybrid motif"/>
    <property type="match status" value="1"/>
</dbReference>
<reference evidence="6 7" key="1">
    <citation type="submission" date="2016-05" db="EMBL/GenBank/DDBJ databases">
        <title>Genomic and physiological characterization of Planctopirus sp. isolated from fresh water lake.</title>
        <authorList>
            <person name="Subhash Y."/>
            <person name="Ramana C."/>
        </authorList>
    </citation>
    <scope>NUCLEOTIDE SEQUENCE [LARGE SCALE GENOMIC DNA]</scope>
    <source>
        <strain evidence="6 7">JC280</strain>
    </source>
</reference>
<dbReference type="GO" id="GO:0005960">
    <property type="term" value="C:glycine cleavage complex"/>
    <property type="evidence" value="ECO:0007669"/>
    <property type="project" value="InterPro"/>
</dbReference>
<comment type="cofactor">
    <cofactor evidence="3">
        <name>(R)-lipoate</name>
        <dbReference type="ChEBI" id="CHEBI:83088"/>
    </cofactor>
    <text evidence="3">Binds 1 lipoyl cofactor covalently.</text>
</comment>
<gene>
    <name evidence="3" type="primary">gcvH</name>
    <name evidence="6" type="ORF">A6X21_00905</name>
</gene>
<dbReference type="InterPro" id="IPR003016">
    <property type="entry name" value="2-oxoA_DH_lipoyl-BS"/>
</dbReference>
<comment type="function">
    <text evidence="3">The glycine cleavage system catalyzes the degradation of glycine. The H protein shuttles the methylamine group of glycine from the P protein to the T protein.</text>
</comment>
<keyword evidence="7" id="KW-1185">Reference proteome</keyword>
<dbReference type="InterPro" id="IPR033753">
    <property type="entry name" value="GCV_H/Fam206"/>
</dbReference>
<dbReference type="InterPro" id="IPR002930">
    <property type="entry name" value="GCV_H"/>
</dbReference>
<dbReference type="Pfam" id="PF01597">
    <property type="entry name" value="GCV_H"/>
    <property type="match status" value="1"/>
</dbReference>
<evidence type="ECO:0000313" key="6">
    <source>
        <dbReference type="EMBL" id="ODA28204.1"/>
    </source>
</evidence>
<dbReference type="PROSITE" id="PS50968">
    <property type="entry name" value="BIOTINYL_LIPOYL"/>
    <property type="match status" value="1"/>
</dbReference>
<evidence type="ECO:0000256" key="1">
    <source>
        <dbReference type="ARBA" id="ARBA00009249"/>
    </source>
</evidence>
<organism evidence="6 7">
    <name type="scientific">Planctopirus hydrillae</name>
    <dbReference type="NCBI Taxonomy" id="1841610"/>
    <lineage>
        <taxon>Bacteria</taxon>
        <taxon>Pseudomonadati</taxon>
        <taxon>Planctomycetota</taxon>
        <taxon>Planctomycetia</taxon>
        <taxon>Planctomycetales</taxon>
        <taxon>Planctomycetaceae</taxon>
        <taxon>Planctopirus</taxon>
    </lineage>
</organism>
<dbReference type="NCBIfam" id="NF002270">
    <property type="entry name" value="PRK01202.1"/>
    <property type="match status" value="1"/>
</dbReference>
<name>A0A1C3E4P5_9PLAN</name>
<comment type="caution">
    <text evidence="6">The sequence shown here is derived from an EMBL/GenBank/DDBJ whole genome shotgun (WGS) entry which is preliminary data.</text>
</comment>
<dbReference type="GO" id="GO:0009249">
    <property type="term" value="P:protein lipoylation"/>
    <property type="evidence" value="ECO:0007669"/>
    <property type="project" value="TreeGrafter"/>
</dbReference>
<dbReference type="CDD" id="cd06848">
    <property type="entry name" value="GCS_H"/>
    <property type="match status" value="1"/>
</dbReference>
<dbReference type="AlphaFoldDB" id="A0A1C3E4P5"/>
<evidence type="ECO:0000313" key="7">
    <source>
        <dbReference type="Proteomes" id="UP000094828"/>
    </source>
</evidence>
<dbReference type="InterPro" id="IPR011053">
    <property type="entry name" value="Single_hybrid_motif"/>
</dbReference>
<protein>
    <recommendedName>
        <fullName evidence="3">Glycine cleavage system H protein</fullName>
    </recommendedName>
</protein>
<dbReference type="PANTHER" id="PTHR11715:SF3">
    <property type="entry name" value="GLYCINE CLEAVAGE SYSTEM H PROTEIN-RELATED"/>
    <property type="match status" value="1"/>
</dbReference>
<accession>A0A1C3E4P5</accession>
<evidence type="ECO:0000256" key="4">
    <source>
        <dbReference type="PIRSR" id="PIRSR617453-50"/>
    </source>
</evidence>
<dbReference type="InterPro" id="IPR017453">
    <property type="entry name" value="GCV_H_sub"/>
</dbReference>
<keyword evidence="2 3" id="KW-0450">Lipoyl</keyword>
<dbReference type="Gene3D" id="2.40.50.100">
    <property type="match status" value="1"/>
</dbReference>
<dbReference type="HAMAP" id="MF_00272">
    <property type="entry name" value="GcvH"/>
    <property type="match status" value="1"/>
</dbReference>
<evidence type="ECO:0000256" key="2">
    <source>
        <dbReference type="ARBA" id="ARBA00022823"/>
    </source>
</evidence>
<dbReference type="GO" id="GO:0019464">
    <property type="term" value="P:glycine decarboxylation via glycine cleavage system"/>
    <property type="evidence" value="ECO:0007669"/>
    <property type="project" value="UniProtKB-UniRule"/>
</dbReference>
<comment type="similarity">
    <text evidence="1 3">Belongs to the GcvH family.</text>
</comment>
<dbReference type="NCBIfam" id="TIGR00527">
    <property type="entry name" value="gcvH"/>
    <property type="match status" value="1"/>
</dbReference>
<dbReference type="Proteomes" id="UP000094828">
    <property type="component" value="Unassembled WGS sequence"/>
</dbReference>
<evidence type="ECO:0000256" key="3">
    <source>
        <dbReference type="HAMAP-Rule" id="MF_00272"/>
    </source>
</evidence>
<dbReference type="OrthoDB" id="9796712at2"/>
<dbReference type="GO" id="GO:0005829">
    <property type="term" value="C:cytosol"/>
    <property type="evidence" value="ECO:0007669"/>
    <property type="project" value="TreeGrafter"/>
</dbReference>
<dbReference type="InterPro" id="IPR000089">
    <property type="entry name" value="Biotin_lipoyl"/>
</dbReference>
<feature type="domain" description="Lipoyl-binding" evidence="5">
    <location>
        <begin position="21"/>
        <end position="103"/>
    </location>
</feature>
<dbReference type="EMBL" id="LYDR01000154">
    <property type="protein sequence ID" value="ODA28204.1"/>
    <property type="molecule type" value="Genomic_DNA"/>
</dbReference>
<dbReference type="STRING" id="1841610.A6X21_00905"/>
<dbReference type="PANTHER" id="PTHR11715">
    <property type="entry name" value="GLYCINE CLEAVAGE SYSTEM H PROTEIN"/>
    <property type="match status" value="1"/>
</dbReference>
<dbReference type="PROSITE" id="PS00189">
    <property type="entry name" value="LIPOYL"/>
    <property type="match status" value="1"/>
</dbReference>
<feature type="modified residue" description="N6-lipoyllysine" evidence="3 4">
    <location>
        <position position="62"/>
    </location>
</feature>